<name>A0A1M6D844_9FLAO</name>
<dbReference type="EMBL" id="FQYY01000003">
    <property type="protein sequence ID" value="SHI69331.1"/>
    <property type="molecule type" value="Genomic_DNA"/>
</dbReference>
<evidence type="ECO:0000313" key="3">
    <source>
        <dbReference type="Proteomes" id="UP000184225"/>
    </source>
</evidence>
<organism evidence="2 3">
    <name type="scientific">Mesonia phycicola</name>
    <dbReference type="NCBI Taxonomy" id="579105"/>
    <lineage>
        <taxon>Bacteria</taxon>
        <taxon>Pseudomonadati</taxon>
        <taxon>Bacteroidota</taxon>
        <taxon>Flavobacteriia</taxon>
        <taxon>Flavobacteriales</taxon>
        <taxon>Flavobacteriaceae</taxon>
        <taxon>Mesonia</taxon>
    </lineage>
</organism>
<keyword evidence="1" id="KW-0812">Transmembrane</keyword>
<evidence type="ECO:0000256" key="1">
    <source>
        <dbReference type="SAM" id="Phobius"/>
    </source>
</evidence>
<dbReference type="Proteomes" id="UP000184225">
    <property type="component" value="Unassembled WGS sequence"/>
</dbReference>
<evidence type="ECO:0000313" key="2">
    <source>
        <dbReference type="EMBL" id="SHI69331.1"/>
    </source>
</evidence>
<proteinExistence type="predicted"/>
<accession>A0A1M6D844</accession>
<gene>
    <name evidence="2" type="ORF">SAMN04488096_103347</name>
</gene>
<protein>
    <submittedName>
        <fullName evidence="2">Uncharacterized protein</fullName>
    </submittedName>
</protein>
<sequence>MGFGGSVQGMITSLKNNSRRGKRVNYFDKGYKATSENNSGIPVKKISAKKLRTIKKKIKEENRKEEVRIWLIFSIVFTVIIAFSIKFIFF</sequence>
<keyword evidence="3" id="KW-1185">Reference proteome</keyword>
<dbReference type="OrthoDB" id="1164942at2"/>
<reference evidence="2 3" key="1">
    <citation type="submission" date="2016-11" db="EMBL/GenBank/DDBJ databases">
        <authorList>
            <person name="Jaros S."/>
            <person name="Januszkiewicz K."/>
            <person name="Wedrychowicz H."/>
        </authorList>
    </citation>
    <scope>NUCLEOTIDE SEQUENCE [LARGE SCALE GENOMIC DNA]</scope>
    <source>
        <strain evidence="2 3">DSM 21425</strain>
    </source>
</reference>
<dbReference type="AlphaFoldDB" id="A0A1M6D844"/>
<dbReference type="RefSeq" id="WP_073149394.1">
    <property type="nucleotide sequence ID" value="NZ_FQYY01000003.1"/>
</dbReference>
<dbReference type="STRING" id="579105.SAMN04488096_103347"/>
<keyword evidence="1" id="KW-1133">Transmembrane helix</keyword>
<keyword evidence="1" id="KW-0472">Membrane</keyword>
<feature type="transmembrane region" description="Helical" evidence="1">
    <location>
        <begin position="69"/>
        <end position="89"/>
    </location>
</feature>